<dbReference type="Proteomes" id="UP000192939">
    <property type="component" value="Unassembled WGS sequence"/>
</dbReference>
<keyword evidence="4" id="KW-0564">Palmitate</keyword>
<dbReference type="Gene3D" id="3.40.190.10">
    <property type="entry name" value="Periplasmic binding protein-like II"/>
    <property type="match status" value="2"/>
</dbReference>
<comment type="caution">
    <text evidence="6">The sequence shown here is derived from an EMBL/GenBank/DDBJ whole genome shotgun (WGS) entry which is preliminary data.</text>
</comment>
<evidence type="ECO:0000313" key="7">
    <source>
        <dbReference type="Proteomes" id="UP000192939"/>
    </source>
</evidence>
<organism evidence="6 7">
    <name type="scientific">Paenibacillus barengoltzii J12</name>
    <dbReference type="NCBI Taxonomy" id="935846"/>
    <lineage>
        <taxon>Bacteria</taxon>
        <taxon>Bacillati</taxon>
        <taxon>Bacillota</taxon>
        <taxon>Bacilli</taxon>
        <taxon>Bacillales</taxon>
        <taxon>Paenibacillaceae</taxon>
        <taxon>Paenibacillus</taxon>
    </lineage>
</organism>
<keyword evidence="7" id="KW-1185">Reference proteome</keyword>
<sequence>MLIRGKNISKFMVSTLVLGLILVPVYGYQSNHDQLHQEPVTSNENVYADTYLSKYDPSIEVSLVRELDDGLEDIIEALPDESIDDNRWSQLYEQVLGIKLNNDWVVRSEQYHKKLGIVLASGNIPDIVKVNAQQLRQLSHAGLIQDLTIAYEKYASPLTQEVLQQEGNGTLESGMINGKLMGIPLTDASIERAVFLWIRTDWLERLGLQAPKTMDDVLMISKAFTEMDPDQNGLQDTYGLAATNYLWDPVMGLGGFMAGYGAYPNIWLEDGHGKLVYGGIQPEVKEALKALQEMYRNHEIDSEFIFKNGSKAKQLITDGKIGMVYGEQWSSFFLQSSRGSDPNADWKAYPIVGQAGEQVKVPLEFNTSYFYAIRKGYPHPEVILKLFNLYLEKNWGMTAEYEKYYNSTVPVWGLSPVTPFPANKNWDAYLKIEEAHRLGTEDRLEGEARFILNKMNRYLNGEEEGESGWGWEKIYGRTGAMSILDSYHRNNQLLFDAFAGAPTETMLEKQTILDHMQHDRFVNIILGDPIDDFDLFVQDWLKLGGAQITSEVNQWYAEKKNRR</sequence>
<dbReference type="EMBL" id="FXAE01000004">
    <property type="protein sequence ID" value="SME99261.1"/>
    <property type="molecule type" value="Genomic_DNA"/>
</dbReference>
<dbReference type="InterPro" id="IPR006059">
    <property type="entry name" value="SBP"/>
</dbReference>
<accession>A0ABY1LTB2</accession>
<evidence type="ECO:0000256" key="2">
    <source>
        <dbReference type="ARBA" id="ARBA00022729"/>
    </source>
</evidence>
<keyword evidence="2" id="KW-0732">Signal</keyword>
<protein>
    <submittedName>
        <fullName evidence="6">Carbohydrate ABC transporter substrate-binding protein, CUT1 family (TC 3.A.1.1.-)</fullName>
    </submittedName>
</protein>
<evidence type="ECO:0000256" key="4">
    <source>
        <dbReference type="ARBA" id="ARBA00023139"/>
    </source>
</evidence>
<keyword evidence="5" id="KW-0449">Lipoprotein</keyword>
<evidence type="ECO:0000256" key="5">
    <source>
        <dbReference type="ARBA" id="ARBA00023288"/>
    </source>
</evidence>
<dbReference type="PANTHER" id="PTHR43649">
    <property type="entry name" value="ARABINOSE-BINDING PROTEIN-RELATED"/>
    <property type="match status" value="1"/>
</dbReference>
<evidence type="ECO:0000256" key="3">
    <source>
        <dbReference type="ARBA" id="ARBA00023136"/>
    </source>
</evidence>
<evidence type="ECO:0000313" key="6">
    <source>
        <dbReference type="EMBL" id="SME99261.1"/>
    </source>
</evidence>
<keyword evidence="3" id="KW-0472">Membrane</keyword>
<proteinExistence type="predicted"/>
<dbReference type="PANTHER" id="PTHR43649:SF33">
    <property type="entry name" value="POLYGALACTURONAN_RHAMNOGALACTURONAN-BINDING PROTEIN YTCQ"/>
    <property type="match status" value="1"/>
</dbReference>
<dbReference type="CDD" id="cd13580">
    <property type="entry name" value="PBP2_AlgQ_like_1"/>
    <property type="match status" value="1"/>
</dbReference>
<dbReference type="SUPFAM" id="SSF53850">
    <property type="entry name" value="Periplasmic binding protein-like II"/>
    <property type="match status" value="1"/>
</dbReference>
<name>A0ABY1LTB2_9BACL</name>
<dbReference type="InterPro" id="IPR050490">
    <property type="entry name" value="Bact_solute-bd_prot1"/>
</dbReference>
<dbReference type="Pfam" id="PF13416">
    <property type="entry name" value="SBP_bac_8"/>
    <property type="match status" value="1"/>
</dbReference>
<keyword evidence="1" id="KW-1003">Cell membrane</keyword>
<evidence type="ECO:0000256" key="1">
    <source>
        <dbReference type="ARBA" id="ARBA00022475"/>
    </source>
</evidence>
<reference evidence="6 7" key="1">
    <citation type="submission" date="2017-04" db="EMBL/GenBank/DDBJ databases">
        <authorList>
            <person name="Varghese N."/>
            <person name="Submissions S."/>
        </authorList>
    </citation>
    <scope>NUCLEOTIDE SEQUENCE [LARGE SCALE GENOMIC DNA]</scope>
    <source>
        <strain evidence="6 7">J12</strain>
    </source>
</reference>
<gene>
    <name evidence="6" type="ORF">SAMN02744124_00695</name>
</gene>